<name>A0A1X7TVW6_AMPQE</name>
<keyword evidence="7" id="KW-0347">Helicase</keyword>
<evidence type="ECO:0000256" key="3">
    <source>
        <dbReference type="ARBA" id="ARBA00012552"/>
    </source>
</evidence>
<evidence type="ECO:0000256" key="1">
    <source>
        <dbReference type="ARBA" id="ARBA00004123"/>
    </source>
</evidence>
<comment type="subcellular location">
    <subcellularLocation>
        <location evidence="2">Cytoplasm</location>
    </subcellularLocation>
    <subcellularLocation>
        <location evidence="1">Nucleus</location>
    </subcellularLocation>
</comment>
<dbReference type="InterPro" id="IPR014014">
    <property type="entry name" value="RNA_helicase_DEAD_Q_motif"/>
</dbReference>
<dbReference type="eggNOG" id="KOG0332">
    <property type="taxonomic scope" value="Eukaryota"/>
</dbReference>
<dbReference type="InterPro" id="IPR001650">
    <property type="entry name" value="Helicase_C-like"/>
</dbReference>
<evidence type="ECO:0000256" key="4">
    <source>
        <dbReference type="ARBA" id="ARBA00022490"/>
    </source>
</evidence>
<evidence type="ECO:0000256" key="11">
    <source>
        <dbReference type="ARBA" id="ARBA00047984"/>
    </source>
</evidence>
<dbReference type="GO" id="GO:0003723">
    <property type="term" value="F:RNA binding"/>
    <property type="evidence" value="ECO:0007669"/>
    <property type="project" value="UniProtKB-KW"/>
</dbReference>
<dbReference type="FunFam" id="3.40.50.300:FF:000318">
    <property type="entry name" value="ATP-dependent RNA helicase DDX19B"/>
    <property type="match status" value="1"/>
</dbReference>
<feature type="short sequence motif" description="Q motif" evidence="12">
    <location>
        <begin position="102"/>
        <end position="130"/>
    </location>
</feature>
<dbReference type="InterPro" id="IPR014001">
    <property type="entry name" value="Helicase_ATP-bd"/>
</dbReference>
<dbReference type="PANTHER" id="PTHR47958">
    <property type="entry name" value="ATP-DEPENDENT RNA HELICASE DBP3"/>
    <property type="match status" value="1"/>
</dbReference>
<evidence type="ECO:0000259" key="13">
    <source>
        <dbReference type="PROSITE" id="PS51192"/>
    </source>
</evidence>
<feature type="domain" description="DEAD-box RNA helicase Q" evidence="15">
    <location>
        <begin position="102"/>
        <end position="130"/>
    </location>
</feature>
<sequence>MADTVNWIQAVYQQEREVQITQSSAAAWPTSGLGFTPAAAAGITQSLRSTTLATIDEDFEDSPLTKAEASLFTKILRKKLVDIYSEVHVVQNDPSSPLYSATTFEELNLHPNLLKGIYSMKFSKPSKIQEKALPLLLADPPQNLIAQSQSGTGKTAAFVLAMLTRVDASKPYPQILCLSPTFDLAQQTGKVLQQMAQYFPEIKMKYAVRGSRVFQHRLSNEKVTEHILIGTAGTTLDWAVKYRVFDPKLINMFVLDEGDVMIDTQGQQDQTIRLHRLLRTDCQNVLFSATYSEEVMSFANKIISDPNIIRLRRSEESLDNIKQYYVWCTAGDEGKYTALTNIYGVLTIGQCIVFCRTRKSAIWLAGKMNKDGHAVALLTGQSNVEQRIAVLNRFREGSERLLITTNLCARGIDIDQVTLVVNYDIPVDVNHEPDCETYLHRIGRSGRFGKSGLAINFVDSQKAYDNLMSIQNHFKRVISELDTDDPDEIEKLQN</sequence>
<evidence type="ECO:0000256" key="7">
    <source>
        <dbReference type="ARBA" id="ARBA00022806"/>
    </source>
</evidence>
<evidence type="ECO:0000256" key="6">
    <source>
        <dbReference type="ARBA" id="ARBA00022801"/>
    </source>
</evidence>
<dbReference type="AlphaFoldDB" id="A0A1X7TVW6"/>
<protein>
    <recommendedName>
        <fullName evidence="3">RNA helicase</fullName>
        <ecNumber evidence="3">3.6.4.13</ecNumber>
    </recommendedName>
</protein>
<dbReference type="InterPro" id="IPR011545">
    <property type="entry name" value="DEAD/DEAH_box_helicase_dom"/>
</dbReference>
<evidence type="ECO:0000259" key="14">
    <source>
        <dbReference type="PROSITE" id="PS51194"/>
    </source>
</evidence>
<evidence type="ECO:0000256" key="5">
    <source>
        <dbReference type="ARBA" id="ARBA00022741"/>
    </source>
</evidence>
<dbReference type="PROSITE" id="PS51195">
    <property type="entry name" value="Q_MOTIF"/>
    <property type="match status" value="1"/>
</dbReference>
<evidence type="ECO:0000256" key="2">
    <source>
        <dbReference type="ARBA" id="ARBA00004496"/>
    </source>
</evidence>
<dbReference type="PROSITE" id="PS51194">
    <property type="entry name" value="HELICASE_CTER"/>
    <property type="match status" value="1"/>
</dbReference>
<dbReference type="GO" id="GO:0005524">
    <property type="term" value="F:ATP binding"/>
    <property type="evidence" value="ECO:0007669"/>
    <property type="project" value="UniProtKB-KW"/>
</dbReference>
<dbReference type="PROSITE" id="PS51192">
    <property type="entry name" value="HELICASE_ATP_BIND_1"/>
    <property type="match status" value="1"/>
</dbReference>
<dbReference type="GO" id="GO:0005737">
    <property type="term" value="C:cytoplasm"/>
    <property type="evidence" value="ECO:0007669"/>
    <property type="project" value="UniProtKB-SubCell"/>
</dbReference>
<keyword evidence="5" id="KW-0547">Nucleotide-binding</keyword>
<dbReference type="InParanoid" id="A0A1X7TVW6"/>
<dbReference type="InterPro" id="IPR027417">
    <property type="entry name" value="P-loop_NTPase"/>
</dbReference>
<dbReference type="OMA" id="REYAIME"/>
<dbReference type="FunFam" id="3.40.50.300:FF:000849">
    <property type="entry name" value="ATP-dependent RNA helicase DBP5"/>
    <property type="match status" value="1"/>
</dbReference>
<evidence type="ECO:0000259" key="15">
    <source>
        <dbReference type="PROSITE" id="PS51195"/>
    </source>
</evidence>
<dbReference type="STRING" id="400682.A0A1X7TVW6"/>
<dbReference type="SMART" id="SM00490">
    <property type="entry name" value="HELICc"/>
    <property type="match status" value="1"/>
</dbReference>
<reference evidence="16" key="1">
    <citation type="submission" date="2017-05" db="UniProtKB">
        <authorList>
            <consortium name="EnsemblMetazoa"/>
        </authorList>
    </citation>
    <scope>IDENTIFICATION</scope>
</reference>
<dbReference type="GO" id="GO:0003724">
    <property type="term" value="F:RNA helicase activity"/>
    <property type="evidence" value="ECO:0007669"/>
    <property type="project" value="UniProtKB-EC"/>
</dbReference>
<dbReference type="OrthoDB" id="10265785at2759"/>
<dbReference type="CDD" id="cd18787">
    <property type="entry name" value="SF2_C_DEAD"/>
    <property type="match status" value="1"/>
</dbReference>
<dbReference type="SUPFAM" id="SSF52540">
    <property type="entry name" value="P-loop containing nucleoside triphosphate hydrolases"/>
    <property type="match status" value="1"/>
</dbReference>
<dbReference type="CDD" id="cd17963">
    <property type="entry name" value="DEADc_DDX19_DDX25"/>
    <property type="match status" value="1"/>
</dbReference>
<keyword evidence="10" id="KW-0539">Nucleus</keyword>
<accession>A0A1X7TVW6</accession>
<evidence type="ECO:0000313" key="16">
    <source>
        <dbReference type="EnsemblMetazoa" id="Aqu2.1.19260_001"/>
    </source>
</evidence>
<dbReference type="SMART" id="SM00487">
    <property type="entry name" value="DEXDc"/>
    <property type="match status" value="1"/>
</dbReference>
<feature type="domain" description="Helicase ATP-binding" evidence="13">
    <location>
        <begin position="135"/>
        <end position="309"/>
    </location>
</feature>
<evidence type="ECO:0000256" key="10">
    <source>
        <dbReference type="ARBA" id="ARBA00023242"/>
    </source>
</evidence>
<organism evidence="16">
    <name type="scientific">Amphimedon queenslandica</name>
    <name type="common">Sponge</name>
    <dbReference type="NCBI Taxonomy" id="400682"/>
    <lineage>
        <taxon>Eukaryota</taxon>
        <taxon>Metazoa</taxon>
        <taxon>Porifera</taxon>
        <taxon>Demospongiae</taxon>
        <taxon>Heteroscleromorpha</taxon>
        <taxon>Haplosclerida</taxon>
        <taxon>Niphatidae</taxon>
        <taxon>Amphimedon</taxon>
    </lineage>
</organism>
<evidence type="ECO:0000256" key="12">
    <source>
        <dbReference type="PROSITE-ProRule" id="PRU00552"/>
    </source>
</evidence>
<dbReference type="Pfam" id="PF00270">
    <property type="entry name" value="DEAD"/>
    <property type="match status" value="1"/>
</dbReference>
<feature type="domain" description="Helicase C-terminal" evidence="14">
    <location>
        <begin position="338"/>
        <end position="489"/>
    </location>
</feature>
<dbReference type="Pfam" id="PF00271">
    <property type="entry name" value="Helicase_C"/>
    <property type="match status" value="1"/>
</dbReference>
<dbReference type="EnsemblMetazoa" id="Aqu2.1.19260_001">
    <property type="protein sequence ID" value="Aqu2.1.19260_001"/>
    <property type="gene ID" value="Aqu2.1.19260"/>
</dbReference>
<evidence type="ECO:0000256" key="8">
    <source>
        <dbReference type="ARBA" id="ARBA00022840"/>
    </source>
</evidence>
<keyword evidence="8" id="KW-0067">ATP-binding</keyword>
<dbReference type="Gene3D" id="3.40.50.300">
    <property type="entry name" value="P-loop containing nucleotide triphosphate hydrolases"/>
    <property type="match status" value="2"/>
</dbReference>
<keyword evidence="4" id="KW-0963">Cytoplasm</keyword>
<dbReference type="GO" id="GO:0016787">
    <property type="term" value="F:hydrolase activity"/>
    <property type="evidence" value="ECO:0007669"/>
    <property type="project" value="UniProtKB-KW"/>
</dbReference>
<dbReference type="GO" id="GO:0005634">
    <property type="term" value="C:nucleus"/>
    <property type="evidence" value="ECO:0007669"/>
    <property type="project" value="UniProtKB-SubCell"/>
</dbReference>
<dbReference type="EC" id="3.6.4.13" evidence="3"/>
<keyword evidence="6" id="KW-0378">Hydrolase</keyword>
<evidence type="ECO:0000256" key="9">
    <source>
        <dbReference type="ARBA" id="ARBA00022884"/>
    </source>
</evidence>
<proteinExistence type="predicted"/>
<comment type="catalytic activity">
    <reaction evidence="11">
        <text>ATP + H2O = ADP + phosphate + H(+)</text>
        <dbReference type="Rhea" id="RHEA:13065"/>
        <dbReference type="ChEBI" id="CHEBI:15377"/>
        <dbReference type="ChEBI" id="CHEBI:15378"/>
        <dbReference type="ChEBI" id="CHEBI:30616"/>
        <dbReference type="ChEBI" id="CHEBI:43474"/>
        <dbReference type="ChEBI" id="CHEBI:456216"/>
        <dbReference type="EC" id="3.6.4.13"/>
    </reaction>
</comment>
<keyword evidence="9" id="KW-0694">RNA-binding</keyword>